<comment type="caution">
    <text evidence="1">The sequence shown here is derived from an EMBL/GenBank/DDBJ whole genome shotgun (WGS) entry which is preliminary data.</text>
</comment>
<name>A0AA86UPD1_9EUKA</name>
<sequence length="252" mass="29096">MIKQNVFLVVQFISKEQFIILIQVSVNVTVPKNMVLFNCKLLSGAQNVLRYWIQTKQNVRLALNYMEMELFINLTLINVCVILTKSMRVHLLIYKVNVIYALKLLVQMDLSAKLVQKNMDKELKMNSVVGVTINKTMSVFLLIQQIRVHCFLNSLLMINLNAKSAVTYTNQELFFKMENVNVTKLIYMLVYSLNLQADAKNVIKQLTVLSVKLAKQCMAWELFLIKFVFAIGKTIMQVQFKVQIVVSYALNL</sequence>
<proteinExistence type="predicted"/>
<dbReference type="Proteomes" id="UP001642409">
    <property type="component" value="Unassembled WGS sequence"/>
</dbReference>
<keyword evidence="3" id="KW-1185">Reference proteome</keyword>
<reference evidence="1" key="1">
    <citation type="submission" date="2023-06" db="EMBL/GenBank/DDBJ databases">
        <authorList>
            <person name="Kurt Z."/>
        </authorList>
    </citation>
    <scope>NUCLEOTIDE SEQUENCE</scope>
</reference>
<dbReference type="AlphaFoldDB" id="A0AA86UPD1"/>
<reference evidence="2 3" key="2">
    <citation type="submission" date="2024-07" db="EMBL/GenBank/DDBJ databases">
        <authorList>
            <person name="Akdeniz Z."/>
        </authorList>
    </citation>
    <scope>NUCLEOTIDE SEQUENCE [LARGE SCALE GENOMIC DNA]</scope>
</reference>
<organism evidence="1">
    <name type="scientific">Hexamita inflata</name>
    <dbReference type="NCBI Taxonomy" id="28002"/>
    <lineage>
        <taxon>Eukaryota</taxon>
        <taxon>Metamonada</taxon>
        <taxon>Diplomonadida</taxon>
        <taxon>Hexamitidae</taxon>
        <taxon>Hexamitinae</taxon>
        <taxon>Hexamita</taxon>
    </lineage>
</organism>
<protein>
    <submittedName>
        <fullName evidence="2">Hypothetical_protein</fullName>
    </submittedName>
</protein>
<evidence type="ECO:0000313" key="2">
    <source>
        <dbReference type="EMBL" id="CAL6029758.1"/>
    </source>
</evidence>
<dbReference type="EMBL" id="CATOUU010000916">
    <property type="protein sequence ID" value="CAI9959171.1"/>
    <property type="molecule type" value="Genomic_DNA"/>
</dbReference>
<dbReference type="EMBL" id="CAXDID020000112">
    <property type="protein sequence ID" value="CAL6029758.1"/>
    <property type="molecule type" value="Genomic_DNA"/>
</dbReference>
<accession>A0AA86UPD1</accession>
<evidence type="ECO:0000313" key="1">
    <source>
        <dbReference type="EMBL" id="CAI9959171.1"/>
    </source>
</evidence>
<gene>
    <name evidence="2" type="ORF">HINF_LOCUS32635</name>
    <name evidence="1" type="ORF">HINF_LOCUS46816</name>
</gene>
<evidence type="ECO:0000313" key="3">
    <source>
        <dbReference type="Proteomes" id="UP001642409"/>
    </source>
</evidence>